<comment type="catalytic activity">
    <reaction evidence="1">
        <text>ATP + protein L-histidine = ADP + protein N-phospho-L-histidine.</text>
        <dbReference type="EC" id="2.7.13.3"/>
    </reaction>
</comment>
<evidence type="ECO:0000256" key="12">
    <source>
        <dbReference type="ARBA" id="ARBA00022840"/>
    </source>
</evidence>
<evidence type="ECO:0000259" key="16">
    <source>
        <dbReference type="PROSITE" id="PS50112"/>
    </source>
</evidence>
<dbReference type="InterPro" id="IPR001610">
    <property type="entry name" value="PAC"/>
</dbReference>
<dbReference type="InterPro" id="IPR000014">
    <property type="entry name" value="PAS"/>
</dbReference>
<dbReference type="PANTHER" id="PTHR41523:SF8">
    <property type="entry name" value="ETHYLENE RESPONSE SENSOR PROTEIN"/>
    <property type="match status" value="1"/>
</dbReference>
<dbReference type="Gene3D" id="3.30.450.20">
    <property type="entry name" value="PAS domain"/>
    <property type="match status" value="1"/>
</dbReference>
<dbReference type="EC" id="2.7.13.3" evidence="2"/>
<keyword evidence="13" id="KW-0157">Chromophore</keyword>
<dbReference type="Gene3D" id="3.30.565.10">
    <property type="entry name" value="Histidine kinase-like ATPase, C-terminal domain"/>
    <property type="match status" value="1"/>
</dbReference>
<evidence type="ECO:0000256" key="15">
    <source>
        <dbReference type="ARBA" id="ARBA00023170"/>
    </source>
</evidence>
<dbReference type="KEGG" id="aep:AMC99_02319"/>
<evidence type="ECO:0000256" key="13">
    <source>
        <dbReference type="ARBA" id="ARBA00022991"/>
    </source>
</evidence>
<keyword evidence="10" id="KW-0547">Nucleotide-binding</keyword>
<keyword evidence="9" id="KW-0677">Repeat</keyword>
<evidence type="ECO:0000256" key="10">
    <source>
        <dbReference type="ARBA" id="ARBA00022741"/>
    </source>
</evidence>
<dbReference type="InterPro" id="IPR029016">
    <property type="entry name" value="GAF-like_dom_sf"/>
</dbReference>
<dbReference type="STRING" id="361183.AMC99_02319"/>
<keyword evidence="12" id="KW-0067">ATP-binding</keyword>
<feature type="domain" description="PAC" evidence="17">
    <location>
        <begin position="233"/>
        <end position="285"/>
    </location>
</feature>
<dbReference type="Pfam" id="PF07536">
    <property type="entry name" value="HWE_HK"/>
    <property type="match status" value="1"/>
</dbReference>
<dbReference type="FunFam" id="3.30.450.20:FF:000099">
    <property type="entry name" value="Sensory box sensor histidine kinase"/>
    <property type="match status" value="1"/>
</dbReference>
<dbReference type="GO" id="GO:0004673">
    <property type="term" value="F:protein histidine kinase activity"/>
    <property type="evidence" value="ECO:0007669"/>
    <property type="project" value="UniProtKB-EC"/>
</dbReference>
<dbReference type="NCBIfam" id="TIGR00229">
    <property type="entry name" value="sensory_box"/>
    <property type="match status" value="1"/>
</dbReference>
<dbReference type="InterPro" id="IPR035965">
    <property type="entry name" value="PAS-like_dom_sf"/>
</dbReference>
<keyword evidence="4" id="KW-0597">Phosphoprotein</keyword>
<keyword evidence="14" id="KW-0843">Virulence</keyword>
<dbReference type="InterPro" id="IPR000700">
    <property type="entry name" value="PAS-assoc_C"/>
</dbReference>
<dbReference type="SUPFAM" id="SSF55874">
    <property type="entry name" value="ATPase domain of HSP90 chaperone/DNA topoisomerase II/histidine kinase"/>
    <property type="match status" value="1"/>
</dbReference>
<dbReference type="SMART" id="SM00911">
    <property type="entry name" value="HWE_HK"/>
    <property type="match status" value="1"/>
</dbReference>
<dbReference type="Pfam" id="PF01590">
    <property type="entry name" value="GAF"/>
    <property type="match status" value="1"/>
</dbReference>
<reference evidence="18 19" key="1">
    <citation type="submission" date="2015-09" db="EMBL/GenBank/DDBJ databases">
        <title>Complete genome sequence of a benzo[a]pyrene-degrading bacterium Altererythrobacter epoxidivorans CGMCC 1.7731T.</title>
        <authorList>
            <person name="Li Z."/>
            <person name="Cheng H."/>
            <person name="Huo Y."/>
            <person name="Xu X."/>
        </authorList>
    </citation>
    <scope>NUCLEOTIDE SEQUENCE [LARGE SCALE GENOMIC DNA]</scope>
    <source>
        <strain evidence="18 19">CGMCC 1.7731</strain>
    </source>
</reference>
<dbReference type="InterPro" id="IPR003018">
    <property type="entry name" value="GAF"/>
</dbReference>
<dbReference type="SMART" id="SM00086">
    <property type="entry name" value="PAC"/>
    <property type="match status" value="1"/>
</dbReference>
<keyword evidence="19" id="KW-1185">Reference proteome</keyword>
<evidence type="ECO:0000256" key="11">
    <source>
        <dbReference type="ARBA" id="ARBA00022777"/>
    </source>
</evidence>
<keyword evidence="6" id="KW-0285">Flavoprotein</keyword>
<evidence type="ECO:0000256" key="14">
    <source>
        <dbReference type="ARBA" id="ARBA00023026"/>
    </source>
</evidence>
<dbReference type="Pfam" id="PF08447">
    <property type="entry name" value="PAS_3"/>
    <property type="match status" value="1"/>
</dbReference>
<dbReference type="InterPro" id="IPR036890">
    <property type="entry name" value="HATPase_C_sf"/>
</dbReference>
<keyword evidence="3" id="KW-0600">Photoreceptor protein</keyword>
<dbReference type="CDD" id="cd00130">
    <property type="entry name" value="PAS"/>
    <property type="match status" value="1"/>
</dbReference>
<dbReference type="InterPro" id="IPR013655">
    <property type="entry name" value="PAS_fold_3"/>
</dbReference>
<dbReference type="PATRIC" id="fig|361183.4.peg.2277"/>
<keyword evidence="7" id="KW-0288">FMN</keyword>
<evidence type="ECO:0000256" key="4">
    <source>
        <dbReference type="ARBA" id="ARBA00022553"/>
    </source>
</evidence>
<dbReference type="GO" id="GO:0009881">
    <property type="term" value="F:photoreceptor activity"/>
    <property type="evidence" value="ECO:0007669"/>
    <property type="project" value="UniProtKB-KW"/>
</dbReference>
<dbReference type="PROSITE" id="PS50113">
    <property type="entry name" value="PAC"/>
    <property type="match status" value="1"/>
</dbReference>
<evidence type="ECO:0000313" key="19">
    <source>
        <dbReference type="Proteomes" id="UP000057938"/>
    </source>
</evidence>
<dbReference type="SMART" id="SM00065">
    <property type="entry name" value="GAF"/>
    <property type="match status" value="1"/>
</dbReference>
<keyword evidence="5" id="KW-0716">Sensory transduction</keyword>
<proteinExistence type="predicted"/>
<keyword evidence="15" id="KW-0675">Receptor</keyword>
<accession>A0A0M5KZ01</accession>
<evidence type="ECO:0000259" key="17">
    <source>
        <dbReference type="PROSITE" id="PS50113"/>
    </source>
</evidence>
<evidence type="ECO:0000256" key="5">
    <source>
        <dbReference type="ARBA" id="ARBA00022606"/>
    </source>
</evidence>
<dbReference type="InterPro" id="IPR011102">
    <property type="entry name" value="Sig_transdc_His_kinase_HWE"/>
</dbReference>
<sequence length="480" mass="53057">MASYGFDQLEGDAELARIAKFAARLCETPTCLVSLVELERQRFLVREGLEATETPRSTSFCAHAMLGAETMVVTDATEHPVFKDFPLVVGEPHIRFYAGAPLVSPEGAPLGSLCVIDYKPRPEGLSDFQREGLELLADSVMQRLYTHRGLRTAGMQLRRSEAQFQKLADSIPDIAWSADSSGFPLYFNQRYYEFTGREPGVIYQDMFIESLHPDEQDRIMGEWDNSRANGHPHEAEYRLRRGDGEYVWMLSRAVPLKGEDGEVSGWFGTVTDIDNNHRLGEARELVANELSHRIKNIFAVVSGLISLRARGSEELSNFAKEINETIRTLARAHDFVRPFDNQSGDDFLELVDVLMAPYQDKAGQRIAITGDSIPIASRIATPVALVFHELATNASKYGALSVDGGTVAISSSDDGEKLAIEWRENGGPKVGAPETTSFGARLIDTAVSAQLGGSIERDWDEDGLKVTMTLPLARLKEKQG</sequence>
<keyword evidence="11" id="KW-0418">Kinase</keyword>
<keyword evidence="8" id="KW-0808">Transferase</keyword>
<evidence type="ECO:0000313" key="18">
    <source>
        <dbReference type="EMBL" id="ALE17594.1"/>
    </source>
</evidence>
<dbReference type="GO" id="GO:0005524">
    <property type="term" value="F:ATP binding"/>
    <property type="evidence" value="ECO:0007669"/>
    <property type="project" value="UniProtKB-KW"/>
</dbReference>
<evidence type="ECO:0000256" key="1">
    <source>
        <dbReference type="ARBA" id="ARBA00000085"/>
    </source>
</evidence>
<organism evidence="18 19">
    <name type="scientific">Altererythrobacter epoxidivorans</name>
    <dbReference type="NCBI Taxonomy" id="361183"/>
    <lineage>
        <taxon>Bacteria</taxon>
        <taxon>Pseudomonadati</taxon>
        <taxon>Pseudomonadota</taxon>
        <taxon>Alphaproteobacteria</taxon>
        <taxon>Sphingomonadales</taxon>
        <taxon>Erythrobacteraceae</taxon>
        <taxon>Altererythrobacter</taxon>
    </lineage>
</organism>
<gene>
    <name evidence="18" type="ORF">AMC99_02319</name>
</gene>
<dbReference type="AlphaFoldDB" id="A0A0M5KZ01"/>
<evidence type="ECO:0000256" key="8">
    <source>
        <dbReference type="ARBA" id="ARBA00022679"/>
    </source>
</evidence>
<dbReference type="SUPFAM" id="SSF55785">
    <property type="entry name" value="PYP-like sensor domain (PAS domain)"/>
    <property type="match status" value="1"/>
</dbReference>
<dbReference type="PROSITE" id="PS50112">
    <property type="entry name" value="PAS"/>
    <property type="match status" value="1"/>
</dbReference>
<evidence type="ECO:0000256" key="9">
    <source>
        <dbReference type="ARBA" id="ARBA00022737"/>
    </source>
</evidence>
<dbReference type="SMART" id="SM00091">
    <property type="entry name" value="PAS"/>
    <property type="match status" value="1"/>
</dbReference>
<dbReference type="Proteomes" id="UP000057938">
    <property type="component" value="Chromosome"/>
</dbReference>
<dbReference type="Gene3D" id="3.30.450.40">
    <property type="match status" value="1"/>
</dbReference>
<evidence type="ECO:0000256" key="2">
    <source>
        <dbReference type="ARBA" id="ARBA00012438"/>
    </source>
</evidence>
<dbReference type="PANTHER" id="PTHR41523">
    <property type="entry name" value="TWO-COMPONENT SYSTEM SENSOR PROTEIN"/>
    <property type="match status" value="1"/>
</dbReference>
<dbReference type="EMBL" id="CP012669">
    <property type="protein sequence ID" value="ALE17594.1"/>
    <property type="molecule type" value="Genomic_DNA"/>
</dbReference>
<evidence type="ECO:0000256" key="6">
    <source>
        <dbReference type="ARBA" id="ARBA00022630"/>
    </source>
</evidence>
<evidence type="ECO:0000256" key="3">
    <source>
        <dbReference type="ARBA" id="ARBA00022543"/>
    </source>
</evidence>
<name>A0A0M5KZ01_9SPHN</name>
<protein>
    <recommendedName>
        <fullName evidence="2">histidine kinase</fullName>
        <ecNumber evidence="2">2.7.13.3</ecNumber>
    </recommendedName>
</protein>
<feature type="domain" description="PAS" evidence="16">
    <location>
        <begin position="160"/>
        <end position="230"/>
    </location>
</feature>
<dbReference type="SUPFAM" id="SSF55781">
    <property type="entry name" value="GAF domain-like"/>
    <property type="match status" value="1"/>
</dbReference>
<evidence type="ECO:0000256" key="7">
    <source>
        <dbReference type="ARBA" id="ARBA00022643"/>
    </source>
</evidence>